<name>A0ABQ8XRC3_9EUKA</name>
<organism evidence="3 4">
    <name type="scientific">Anaeramoeba flamelloides</name>
    <dbReference type="NCBI Taxonomy" id="1746091"/>
    <lineage>
        <taxon>Eukaryota</taxon>
        <taxon>Metamonada</taxon>
        <taxon>Anaeramoebidae</taxon>
        <taxon>Anaeramoeba</taxon>
    </lineage>
</organism>
<accession>A0ABQ8XRC3</accession>
<comment type="caution">
    <text evidence="3">The sequence shown here is derived from an EMBL/GenBank/DDBJ whole genome shotgun (WGS) entry which is preliminary data.</text>
</comment>
<dbReference type="EMBL" id="JAOAOG010000264">
    <property type="protein sequence ID" value="KAJ6235161.1"/>
    <property type="molecule type" value="Genomic_DNA"/>
</dbReference>
<keyword evidence="4" id="KW-1185">Reference proteome</keyword>
<dbReference type="Gene3D" id="3.40.50.300">
    <property type="entry name" value="P-loop containing nucleotide triphosphate hydrolases"/>
    <property type="match status" value="1"/>
</dbReference>
<dbReference type="Pfam" id="PF00071">
    <property type="entry name" value="Ras"/>
    <property type="match status" value="1"/>
</dbReference>
<protein>
    <submittedName>
        <fullName evidence="3">Rho-related protein racg</fullName>
    </submittedName>
</protein>
<keyword evidence="2" id="KW-0342">GTP-binding</keyword>
<dbReference type="InterPro" id="IPR001806">
    <property type="entry name" value="Small_GTPase"/>
</dbReference>
<evidence type="ECO:0000256" key="2">
    <source>
        <dbReference type="ARBA" id="ARBA00023134"/>
    </source>
</evidence>
<keyword evidence="1" id="KW-0547">Nucleotide-binding</keyword>
<gene>
    <name evidence="3" type="ORF">M0813_03845</name>
</gene>
<dbReference type="PANTHER" id="PTHR24072">
    <property type="entry name" value="RHO FAMILY GTPASE"/>
    <property type="match status" value="1"/>
</dbReference>
<sequence>MTNNKNIIQFVACDCVGKTSTLMTYYEGQDPYPRIPTVYDCTEQEFVCKKKKYFVEFWDYVDYGDREKLRIYQFKKSEMFVLLYHPFKPHTFKKLRTVFLDVIRSVCEDPYLVVVATFSHQWEDEEILNKMEKENKKPIMREQGIEFNKEIKGLGFFEVSTKKVNELQQVFQQILTVFFEEKQKRKKKNSSFFSKLF</sequence>
<evidence type="ECO:0000313" key="3">
    <source>
        <dbReference type="EMBL" id="KAJ6235161.1"/>
    </source>
</evidence>
<dbReference type="InterPro" id="IPR027417">
    <property type="entry name" value="P-loop_NTPase"/>
</dbReference>
<proteinExistence type="predicted"/>
<evidence type="ECO:0000256" key="1">
    <source>
        <dbReference type="ARBA" id="ARBA00022741"/>
    </source>
</evidence>
<reference evidence="3" key="1">
    <citation type="submission" date="2022-08" db="EMBL/GenBank/DDBJ databases">
        <title>Novel sulfate-reducing endosymbionts in the free-living metamonad Anaeramoeba.</title>
        <authorList>
            <person name="Jerlstrom-Hultqvist J."/>
            <person name="Cepicka I."/>
            <person name="Gallot-Lavallee L."/>
            <person name="Salas-Leiva D."/>
            <person name="Curtis B.A."/>
            <person name="Zahonova K."/>
            <person name="Pipaliya S."/>
            <person name="Dacks J."/>
            <person name="Roger A.J."/>
        </authorList>
    </citation>
    <scope>NUCLEOTIDE SEQUENCE</scope>
    <source>
        <strain evidence="3">Schooner1</strain>
    </source>
</reference>
<dbReference type="Proteomes" id="UP001150062">
    <property type="component" value="Unassembled WGS sequence"/>
</dbReference>
<dbReference type="SUPFAM" id="SSF52540">
    <property type="entry name" value="P-loop containing nucleoside triphosphate hydrolases"/>
    <property type="match status" value="1"/>
</dbReference>
<dbReference type="SMART" id="SM00174">
    <property type="entry name" value="RHO"/>
    <property type="match status" value="1"/>
</dbReference>
<evidence type="ECO:0000313" key="4">
    <source>
        <dbReference type="Proteomes" id="UP001150062"/>
    </source>
</evidence>
<dbReference type="InterPro" id="IPR003578">
    <property type="entry name" value="Small_GTPase_Rho"/>
</dbReference>